<dbReference type="InterPro" id="IPR015422">
    <property type="entry name" value="PyrdxlP-dep_Trfase_small"/>
</dbReference>
<evidence type="ECO:0000256" key="3">
    <source>
        <dbReference type="RuleBase" id="RU003560"/>
    </source>
</evidence>
<dbReference type="EMBL" id="BMCP01000004">
    <property type="protein sequence ID" value="GGE50327.1"/>
    <property type="molecule type" value="Genomic_DNA"/>
</dbReference>
<dbReference type="SUPFAM" id="SSF53383">
    <property type="entry name" value="PLP-dependent transferases"/>
    <property type="match status" value="1"/>
</dbReference>
<protein>
    <submittedName>
        <fullName evidence="4">Aspartate aminotransferase family protein</fullName>
    </submittedName>
</protein>
<dbReference type="Pfam" id="PF00202">
    <property type="entry name" value="Aminotran_3"/>
    <property type="match status" value="1"/>
</dbReference>
<organism evidence="4 5">
    <name type="scientific">Agaricicola taiwanensis</name>
    <dbReference type="NCBI Taxonomy" id="591372"/>
    <lineage>
        <taxon>Bacteria</taxon>
        <taxon>Pseudomonadati</taxon>
        <taxon>Pseudomonadota</taxon>
        <taxon>Alphaproteobacteria</taxon>
        <taxon>Rhodobacterales</taxon>
        <taxon>Paracoccaceae</taxon>
        <taxon>Agaricicola</taxon>
    </lineage>
</organism>
<dbReference type="InterPro" id="IPR015421">
    <property type="entry name" value="PyrdxlP-dep_Trfase_major"/>
</dbReference>
<dbReference type="RefSeq" id="WP_188410556.1">
    <property type="nucleotide sequence ID" value="NZ_BMCP01000004.1"/>
</dbReference>
<dbReference type="GO" id="GO:0030170">
    <property type="term" value="F:pyridoxal phosphate binding"/>
    <property type="evidence" value="ECO:0007669"/>
    <property type="project" value="InterPro"/>
</dbReference>
<comment type="caution">
    <text evidence="4">The sequence shown here is derived from an EMBL/GenBank/DDBJ whole genome shotgun (WGS) entry which is preliminary data.</text>
</comment>
<sequence length="459" mass="49361">MSMTADLAGPHAMRDNDYYGALLARAGEIEARYRQLTPKSAELFARAREVFPGGFTRDAVMRKPYAPFIASGSGSLLKDVDGRTVVDMWFNATSLPLGHAHPHVLAAAEQQLRKGTAYFGPTEYELPLAELLIDRLPSTERLRFANSGSEAVMMAVRFGRAFSKKPVVLKFEGSYHGSYDDVSWSVSPSLAQAGEIRSPIPVAESAGLAGTDGRMAVLPFNDIEALRAYVEAHHAEIGVMLVEPMANRIGLLMPDKDFLLEARALCDRHNIVLIFDEVIAFRVGYNGAQGLMGVAPDLTTLGKIIGGGFPVGAIAGRADVLDLSSPALGFRVTHAGTFNANPMVAVAGYATMERLTPEVFAAFNRTGDDIRRRLAAICEGLPLQVTGSGSLFKITATGNTIRNYRDGAASNKAWENAVSLAMLNEGFLMTPTLSGAISTVTTPEQIDVFIDAFKTIVTQ</sequence>
<dbReference type="InterPro" id="IPR015424">
    <property type="entry name" value="PyrdxlP-dep_Trfase"/>
</dbReference>
<keyword evidence="5" id="KW-1185">Reference proteome</keyword>
<proteinExistence type="inferred from homology"/>
<keyword evidence="2 3" id="KW-0663">Pyridoxal phosphate</keyword>
<dbReference type="AlphaFoldDB" id="A0A8J3DYP8"/>
<accession>A0A8J3DYP8</accession>
<dbReference type="PANTHER" id="PTHR43713:SF3">
    <property type="entry name" value="GLUTAMATE-1-SEMIALDEHYDE 2,1-AMINOMUTASE 1, CHLOROPLASTIC-RELATED"/>
    <property type="match status" value="1"/>
</dbReference>
<evidence type="ECO:0000313" key="4">
    <source>
        <dbReference type="EMBL" id="GGE50327.1"/>
    </source>
</evidence>
<reference evidence="4" key="1">
    <citation type="journal article" date="2014" name="Int. J. Syst. Evol. Microbiol.">
        <title>Complete genome sequence of Corynebacterium casei LMG S-19264T (=DSM 44701T), isolated from a smear-ripened cheese.</title>
        <authorList>
            <consortium name="US DOE Joint Genome Institute (JGI-PGF)"/>
            <person name="Walter F."/>
            <person name="Albersmeier A."/>
            <person name="Kalinowski J."/>
            <person name="Ruckert C."/>
        </authorList>
    </citation>
    <scope>NUCLEOTIDE SEQUENCE</scope>
    <source>
        <strain evidence="4">CCM 7684</strain>
    </source>
</reference>
<evidence type="ECO:0000256" key="2">
    <source>
        <dbReference type="ARBA" id="ARBA00022898"/>
    </source>
</evidence>
<dbReference type="CDD" id="cd00610">
    <property type="entry name" value="OAT_like"/>
    <property type="match status" value="1"/>
</dbReference>
<evidence type="ECO:0000313" key="5">
    <source>
        <dbReference type="Proteomes" id="UP000602745"/>
    </source>
</evidence>
<keyword evidence="4" id="KW-0032">Aminotransferase</keyword>
<dbReference type="PANTHER" id="PTHR43713">
    <property type="entry name" value="GLUTAMATE-1-SEMIALDEHYDE 2,1-AMINOMUTASE"/>
    <property type="match status" value="1"/>
</dbReference>
<comment type="similarity">
    <text evidence="3">Belongs to the class-III pyridoxal-phosphate-dependent aminotransferase family.</text>
</comment>
<dbReference type="Gene3D" id="3.90.1150.10">
    <property type="entry name" value="Aspartate Aminotransferase, domain 1"/>
    <property type="match status" value="1"/>
</dbReference>
<keyword evidence="4" id="KW-0808">Transferase</keyword>
<comment type="cofactor">
    <cofactor evidence="1">
        <name>pyridoxal 5'-phosphate</name>
        <dbReference type="ChEBI" id="CHEBI:597326"/>
    </cofactor>
</comment>
<dbReference type="Gene3D" id="3.40.640.10">
    <property type="entry name" value="Type I PLP-dependent aspartate aminotransferase-like (Major domain)"/>
    <property type="match status" value="1"/>
</dbReference>
<dbReference type="GO" id="GO:0008483">
    <property type="term" value="F:transaminase activity"/>
    <property type="evidence" value="ECO:0007669"/>
    <property type="project" value="UniProtKB-KW"/>
</dbReference>
<evidence type="ECO:0000256" key="1">
    <source>
        <dbReference type="ARBA" id="ARBA00001933"/>
    </source>
</evidence>
<dbReference type="InterPro" id="IPR005814">
    <property type="entry name" value="Aminotrans_3"/>
</dbReference>
<name>A0A8J3DYP8_9RHOB</name>
<gene>
    <name evidence="4" type="ORF">GCM10007276_29270</name>
</gene>
<dbReference type="Proteomes" id="UP000602745">
    <property type="component" value="Unassembled WGS sequence"/>
</dbReference>
<reference evidence="4" key="2">
    <citation type="submission" date="2020-09" db="EMBL/GenBank/DDBJ databases">
        <authorList>
            <person name="Sun Q."/>
            <person name="Sedlacek I."/>
        </authorList>
    </citation>
    <scope>NUCLEOTIDE SEQUENCE</scope>
    <source>
        <strain evidence="4">CCM 7684</strain>
    </source>
</reference>